<dbReference type="EC" id="2.7.7.65" evidence="3"/>
<dbReference type="Proteomes" id="UP000265836">
    <property type="component" value="Unassembled WGS sequence"/>
</dbReference>
<sequence length="383" mass="42622">MVSGEGRTPTTAVLDMKMVDGKQNHDRDIGAGHCEGLREAGKRALMRTILLATGLTLGGFSILQALAGNYPFAVLEVLCTAILLFGAWRIEHARHLYLWIYLYLIPTFSFILYIIIMPDASSAAFVWLYMIPLLAYLLLGKQRGFLLAAPFMLAGLLLYFADKHLSLDTKGLIDLGNAALCGILILVFVHIYDGLRMQAYEELERLAQTDSLTGVASRGSFQHALQRSIQEAERSSGKLVLVLLDVDHFKQVNDQWGHDAGDMALRHICQILQQRLRVTDFLGRLGGEEFGLLLRYTDAAGAYSMVEKLRQQITEQPLEYDGQQIALSATFGLAAWPMDGRGAAELYRAADRRLYSGKQRGRNQLVSADPVGELLLDKFDVRL</sequence>
<dbReference type="GO" id="GO:0005886">
    <property type="term" value="C:plasma membrane"/>
    <property type="evidence" value="ECO:0007669"/>
    <property type="project" value="UniProtKB-SubCell"/>
</dbReference>
<dbReference type="InterPro" id="IPR029787">
    <property type="entry name" value="Nucleotide_cyclase"/>
</dbReference>
<dbReference type="PROSITE" id="PS50887">
    <property type="entry name" value="GGDEF"/>
    <property type="match status" value="1"/>
</dbReference>
<dbReference type="GO" id="GO:0052621">
    <property type="term" value="F:diguanylate cyclase activity"/>
    <property type="evidence" value="ECO:0007669"/>
    <property type="project" value="UniProtKB-EC"/>
</dbReference>
<evidence type="ECO:0000256" key="2">
    <source>
        <dbReference type="ARBA" id="ARBA00004533"/>
    </source>
</evidence>
<dbReference type="InterPro" id="IPR043128">
    <property type="entry name" value="Rev_trsase/Diguanyl_cyclase"/>
</dbReference>
<feature type="transmembrane region" description="Helical" evidence="5">
    <location>
        <begin position="97"/>
        <end position="116"/>
    </location>
</feature>
<name>A0A397MDF9_ECTOL</name>
<dbReference type="NCBIfam" id="TIGR00254">
    <property type="entry name" value="GGDEF"/>
    <property type="match status" value="1"/>
</dbReference>
<reference evidence="7 8" key="1">
    <citation type="submission" date="2018-08" db="EMBL/GenBank/DDBJ databases">
        <title>Genome sequencing of rice bacterial endophytes.</title>
        <authorList>
            <person name="Venturi V."/>
        </authorList>
    </citation>
    <scope>NUCLEOTIDE SEQUENCE [LARGE SCALE GENOMIC DNA]</scope>
    <source>
        <strain evidence="7 8">E1205</strain>
    </source>
</reference>
<evidence type="ECO:0000313" key="7">
    <source>
        <dbReference type="EMBL" id="RIA21493.1"/>
    </source>
</evidence>
<feature type="transmembrane region" description="Helical" evidence="5">
    <location>
        <begin position="122"/>
        <end position="139"/>
    </location>
</feature>
<comment type="caution">
    <text evidence="7">The sequence shown here is derived from an EMBL/GenBank/DDBJ whole genome shotgun (WGS) entry which is preliminary data.</text>
</comment>
<evidence type="ECO:0000259" key="6">
    <source>
        <dbReference type="PROSITE" id="PS50887"/>
    </source>
</evidence>
<feature type="transmembrane region" description="Helical" evidence="5">
    <location>
        <begin position="48"/>
        <end position="66"/>
    </location>
</feature>
<proteinExistence type="predicted"/>
<dbReference type="InterPro" id="IPR050469">
    <property type="entry name" value="Diguanylate_Cyclase"/>
</dbReference>
<evidence type="ECO:0000256" key="5">
    <source>
        <dbReference type="SAM" id="Phobius"/>
    </source>
</evidence>
<dbReference type="EMBL" id="QXDA01000005">
    <property type="protein sequence ID" value="RIA21493.1"/>
    <property type="molecule type" value="Genomic_DNA"/>
</dbReference>
<feature type="transmembrane region" description="Helical" evidence="5">
    <location>
        <begin position="173"/>
        <end position="192"/>
    </location>
</feature>
<comment type="cofactor">
    <cofactor evidence="1">
        <name>Mg(2+)</name>
        <dbReference type="ChEBI" id="CHEBI:18420"/>
    </cofactor>
</comment>
<dbReference type="FunFam" id="3.30.70.270:FF:000001">
    <property type="entry name" value="Diguanylate cyclase domain protein"/>
    <property type="match status" value="1"/>
</dbReference>
<dbReference type="SUPFAM" id="SSF55073">
    <property type="entry name" value="Nucleotide cyclase"/>
    <property type="match status" value="1"/>
</dbReference>
<gene>
    <name evidence="7" type="ORF">DFO61_3917</name>
</gene>
<organism evidence="7 8">
    <name type="scientific">Ectopseudomonas oleovorans</name>
    <name type="common">Pseudomonas oleovorans</name>
    <dbReference type="NCBI Taxonomy" id="301"/>
    <lineage>
        <taxon>Bacteria</taxon>
        <taxon>Pseudomonadati</taxon>
        <taxon>Pseudomonadota</taxon>
        <taxon>Gammaproteobacteria</taxon>
        <taxon>Pseudomonadales</taxon>
        <taxon>Pseudomonadaceae</taxon>
        <taxon>Ectopseudomonas</taxon>
    </lineage>
</organism>
<evidence type="ECO:0000256" key="3">
    <source>
        <dbReference type="ARBA" id="ARBA00012528"/>
    </source>
</evidence>
<dbReference type="Pfam" id="PF20966">
    <property type="entry name" value="MASE6"/>
    <property type="match status" value="1"/>
</dbReference>
<feature type="transmembrane region" description="Helical" evidence="5">
    <location>
        <begin position="72"/>
        <end position="90"/>
    </location>
</feature>
<keyword evidence="5" id="KW-0812">Transmembrane</keyword>
<comment type="catalytic activity">
    <reaction evidence="4">
        <text>2 GTP = 3',3'-c-di-GMP + 2 diphosphate</text>
        <dbReference type="Rhea" id="RHEA:24898"/>
        <dbReference type="ChEBI" id="CHEBI:33019"/>
        <dbReference type="ChEBI" id="CHEBI:37565"/>
        <dbReference type="ChEBI" id="CHEBI:58805"/>
        <dbReference type="EC" id="2.7.7.65"/>
    </reaction>
</comment>
<keyword evidence="5" id="KW-1133">Transmembrane helix</keyword>
<dbReference type="InterPro" id="IPR000160">
    <property type="entry name" value="GGDEF_dom"/>
</dbReference>
<dbReference type="AlphaFoldDB" id="A0A397MDF9"/>
<feature type="domain" description="GGDEF" evidence="6">
    <location>
        <begin position="237"/>
        <end position="370"/>
    </location>
</feature>
<accession>A0A397MDF9</accession>
<feature type="transmembrane region" description="Helical" evidence="5">
    <location>
        <begin position="144"/>
        <end position="161"/>
    </location>
</feature>
<evidence type="ECO:0000256" key="4">
    <source>
        <dbReference type="ARBA" id="ARBA00034247"/>
    </source>
</evidence>
<dbReference type="Pfam" id="PF00990">
    <property type="entry name" value="GGDEF"/>
    <property type="match status" value="1"/>
</dbReference>
<dbReference type="PANTHER" id="PTHR45138">
    <property type="entry name" value="REGULATORY COMPONENTS OF SENSORY TRANSDUCTION SYSTEM"/>
    <property type="match status" value="1"/>
</dbReference>
<evidence type="ECO:0000313" key="8">
    <source>
        <dbReference type="Proteomes" id="UP000265836"/>
    </source>
</evidence>
<keyword evidence="5" id="KW-0472">Membrane</keyword>
<comment type="subcellular location">
    <subcellularLocation>
        <location evidence="2">Cell inner membrane</location>
    </subcellularLocation>
</comment>
<protein>
    <recommendedName>
        <fullName evidence="3">diguanylate cyclase</fullName>
        <ecNumber evidence="3">2.7.7.65</ecNumber>
    </recommendedName>
</protein>
<dbReference type="InterPro" id="IPR048435">
    <property type="entry name" value="MASE6"/>
</dbReference>
<evidence type="ECO:0000256" key="1">
    <source>
        <dbReference type="ARBA" id="ARBA00001946"/>
    </source>
</evidence>
<dbReference type="SMART" id="SM00267">
    <property type="entry name" value="GGDEF"/>
    <property type="match status" value="1"/>
</dbReference>
<dbReference type="PANTHER" id="PTHR45138:SF9">
    <property type="entry name" value="DIGUANYLATE CYCLASE DGCM-RELATED"/>
    <property type="match status" value="1"/>
</dbReference>
<dbReference type="Gene3D" id="3.30.70.270">
    <property type="match status" value="1"/>
</dbReference>
<dbReference type="CDD" id="cd01949">
    <property type="entry name" value="GGDEF"/>
    <property type="match status" value="1"/>
</dbReference>